<name>A0ABR8T0H6_9BACL</name>
<accession>A0ABR8T0H6</accession>
<keyword evidence="2" id="KW-0472">Membrane</keyword>
<dbReference type="InterPro" id="IPR025912">
    <property type="entry name" value="YrvL"/>
</dbReference>
<dbReference type="RefSeq" id="WP_191801120.1">
    <property type="nucleotide sequence ID" value="NZ_JACSQL010000006.1"/>
</dbReference>
<evidence type="ECO:0000313" key="3">
    <source>
        <dbReference type="EMBL" id="MBD7969277.1"/>
    </source>
</evidence>
<dbReference type="EMBL" id="JACSQL010000006">
    <property type="protein sequence ID" value="MBD7969277.1"/>
    <property type="molecule type" value="Genomic_DNA"/>
</dbReference>
<feature type="transmembrane region" description="Helical" evidence="2">
    <location>
        <begin position="79"/>
        <end position="99"/>
    </location>
</feature>
<evidence type="ECO:0000256" key="2">
    <source>
        <dbReference type="SAM" id="Phobius"/>
    </source>
</evidence>
<evidence type="ECO:0008006" key="5">
    <source>
        <dbReference type="Google" id="ProtNLM"/>
    </source>
</evidence>
<gene>
    <name evidence="3" type="ORF">H9647_14475</name>
</gene>
<comment type="caution">
    <text evidence="3">The sequence shown here is derived from an EMBL/GenBank/DDBJ whole genome shotgun (WGS) entry which is preliminary data.</text>
</comment>
<keyword evidence="2" id="KW-1133">Transmembrane helix</keyword>
<evidence type="ECO:0000256" key="1">
    <source>
        <dbReference type="SAM" id="MobiDB-lite"/>
    </source>
</evidence>
<reference evidence="3 4" key="1">
    <citation type="submission" date="2020-08" db="EMBL/GenBank/DDBJ databases">
        <title>A Genomic Blueprint of the Chicken Gut Microbiome.</title>
        <authorList>
            <person name="Gilroy R."/>
            <person name="Ravi A."/>
            <person name="Getino M."/>
            <person name="Pursley I."/>
            <person name="Horton D.L."/>
            <person name="Alikhan N.-F."/>
            <person name="Baker D."/>
            <person name="Gharbi K."/>
            <person name="Hall N."/>
            <person name="Watson M."/>
            <person name="Adriaenssens E.M."/>
            <person name="Foster-Nyarko E."/>
            <person name="Jarju S."/>
            <person name="Secka A."/>
            <person name="Antonio M."/>
            <person name="Oren A."/>
            <person name="Chaudhuri R."/>
            <person name="La Ragione R.M."/>
            <person name="Hildebrand F."/>
            <person name="Pallen M.J."/>
        </authorList>
    </citation>
    <scope>NUCLEOTIDE SEQUENCE [LARGE SCALE GENOMIC DNA]</scope>
    <source>
        <strain evidence="3 4">Sa2BVA9</strain>
    </source>
</reference>
<feature type="transmembrane region" description="Helical" evidence="2">
    <location>
        <begin position="38"/>
        <end position="59"/>
    </location>
</feature>
<feature type="region of interest" description="Disordered" evidence="1">
    <location>
        <begin position="128"/>
        <end position="151"/>
    </location>
</feature>
<proteinExistence type="predicted"/>
<feature type="transmembrane region" description="Helical" evidence="2">
    <location>
        <begin position="105"/>
        <end position="121"/>
    </location>
</feature>
<dbReference type="Proteomes" id="UP000608071">
    <property type="component" value="Unassembled WGS sequence"/>
</dbReference>
<organism evidence="3 4">
    <name type="scientific">Paenibacillus gallinarum</name>
    <dbReference type="NCBI Taxonomy" id="2762232"/>
    <lineage>
        <taxon>Bacteria</taxon>
        <taxon>Bacillati</taxon>
        <taxon>Bacillota</taxon>
        <taxon>Bacilli</taxon>
        <taxon>Bacillales</taxon>
        <taxon>Paenibacillaceae</taxon>
        <taxon>Paenibacillus</taxon>
    </lineage>
</organism>
<evidence type="ECO:0000313" key="4">
    <source>
        <dbReference type="Proteomes" id="UP000608071"/>
    </source>
</evidence>
<sequence length="151" mass="16871">MNKMKRIIIPLVIVLIILVGLTLLEFLVLHLLGLQYKSVSALVLFFILYLLLEIPLTLITDALPKALKSVGIIKSSKGWLPLILDTGLPFILILLLDALISDITITWQGAIIFSLITGIISRKIKQSEKEPPVLDSNEIEKMRSEIDSNEK</sequence>
<protein>
    <recommendedName>
        <fullName evidence="5">Regulatory protein YrvL</fullName>
    </recommendedName>
</protein>
<keyword evidence="2" id="KW-0812">Transmembrane</keyword>
<keyword evidence="4" id="KW-1185">Reference proteome</keyword>
<dbReference type="Pfam" id="PF14184">
    <property type="entry name" value="YrvL"/>
    <property type="match status" value="1"/>
</dbReference>
<feature type="transmembrane region" description="Helical" evidence="2">
    <location>
        <begin position="7"/>
        <end position="32"/>
    </location>
</feature>